<sequence length="81" mass="10161">MGEIVDLGMKLVDLKQKLMLSKTYLDDEEFVKDFLDTTIEERMEEEERRKREEEHRKKMEKYREEIEELRKRVEERPLERK</sequence>
<dbReference type="EMBL" id="BMAV01024465">
    <property type="protein sequence ID" value="GFS33300.1"/>
    <property type="molecule type" value="Genomic_DNA"/>
</dbReference>
<keyword evidence="3" id="KW-1185">Reference proteome</keyword>
<name>A0A8X6M965_9ARAC</name>
<evidence type="ECO:0000313" key="3">
    <source>
        <dbReference type="Proteomes" id="UP000886998"/>
    </source>
</evidence>
<evidence type="ECO:0000313" key="2">
    <source>
        <dbReference type="EMBL" id="GFS33300.1"/>
    </source>
</evidence>
<reference evidence="2" key="1">
    <citation type="submission" date="2020-08" db="EMBL/GenBank/DDBJ databases">
        <title>Multicomponent nature underlies the extraordinary mechanical properties of spider dragline silk.</title>
        <authorList>
            <person name="Kono N."/>
            <person name="Nakamura H."/>
            <person name="Mori M."/>
            <person name="Yoshida Y."/>
            <person name="Ohtoshi R."/>
            <person name="Malay A.D."/>
            <person name="Moran D.A.P."/>
            <person name="Tomita M."/>
            <person name="Numata K."/>
            <person name="Arakawa K."/>
        </authorList>
    </citation>
    <scope>NUCLEOTIDE SEQUENCE</scope>
</reference>
<organism evidence="2 3">
    <name type="scientific">Trichonephila inaurata madagascariensis</name>
    <dbReference type="NCBI Taxonomy" id="2747483"/>
    <lineage>
        <taxon>Eukaryota</taxon>
        <taxon>Metazoa</taxon>
        <taxon>Ecdysozoa</taxon>
        <taxon>Arthropoda</taxon>
        <taxon>Chelicerata</taxon>
        <taxon>Arachnida</taxon>
        <taxon>Araneae</taxon>
        <taxon>Araneomorphae</taxon>
        <taxon>Entelegynae</taxon>
        <taxon>Araneoidea</taxon>
        <taxon>Nephilidae</taxon>
        <taxon>Trichonephila</taxon>
        <taxon>Trichonephila inaurata</taxon>
    </lineage>
</organism>
<dbReference type="OrthoDB" id="6463263at2759"/>
<feature type="region of interest" description="Disordered" evidence="1">
    <location>
        <begin position="42"/>
        <end position="62"/>
    </location>
</feature>
<accession>A0A8X6M965</accession>
<protein>
    <submittedName>
        <fullName evidence="2">Uncharacterized protein</fullName>
    </submittedName>
</protein>
<comment type="caution">
    <text evidence="2">The sequence shown here is derived from an EMBL/GenBank/DDBJ whole genome shotgun (WGS) entry which is preliminary data.</text>
</comment>
<proteinExistence type="predicted"/>
<dbReference type="Proteomes" id="UP000886998">
    <property type="component" value="Unassembled WGS sequence"/>
</dbReference>
<dbReference type="AlphaFoldDB" id="A0A8X6M965"/>
<evidence type="ECO:0000256" key="1">
    <source>
        <dbReference type="SAM" id="MobiDB-lite"/>
    </source>
</evidence>
<gene>
    <name evidence="2" type="ORF">TNIN_221591</name>
</gene>